<protein>
    <submittedName>
        <fullName evidence="1">Uncharacterized protein</fullName>
    </submittedName>
</protein>
<reference evidence="1 2" key="1">
    <citation type="journal article" date="2010" name="Science">
        <title>Genomic comparison of the ants Camponotus floridanus and Harpegnathos saltator.</title>
        <authorList>
            <person name="Bonasio R."/>
            <person name="Zhang G."/>
            <person name="Ye C."/>
            <person name="Mutti N.S."/>
            <person name="Fang X."/>
            <person name="Qin N."/>
            <person name="Donahue G."/>
            <person name="Yang P."/>
            <person name="Li Q."/>
            <person name="Li C."/>
            <person name="Zhang P."/>
            <person name="Huang Z."/>
            <person name="Berger S.L."/>
            <person name="Reinberg D."/>
            <person name="Wang J."/>
            <person name="Liebig J."/>
        </authorList>
    </citation>
    <scope>NUCLEOTIDE SEQUENCE [LARGE SCALE GENOMIC DNA]</scope>
    <source>
        <strain evidence="1 2">R22 G/1</strain>
    </source>
</reference>
<evidence type="ECO:0000313" key="2">
    <source>
        <dbReference type="Proteomes" id="UP000008237"/>
    </source>
</evidence>
<gene>
    <name evidence="1" type="ORF">EAI_15467</name>
</gene>
<accession>E2BC45</accession>
<sequence length="177" mass="20023">MSQPRPLLQLQSVQPPQLCDNINYVNLDIGTISTSWMKQLSITSNENLLKRELNAQNVINIPQVAKASDPLFNKPTEDMAIVSSYNNARSWGMLVEAVIVKCPNAKSEAYIEAYLDKYRRACHEDTLQQASAISISPNREHCRKLLENLLCQFSHVVPWFLINRVCFDVSNSAGIKM</sequence>
<proteinExistence type="predicted"/>
<name>E2BC45_HARSA</name>
<dbReference type="AlphaFoldDB" id="E2BC45"/>
<dbReference type="Proteomes" id="UP000008237">
    <property type="component" value="Unassembled WGS sequence"/>
</dbReference>
<organism evidence="2">
    <name type="scientific">Harpegnathos saltator</name>
    <name type="common">Jerdon's jumping ant</name>
    <dbReference type="NCBI Taxonomy" id="610380"/>
    <lineage>
        <taxon>Eukaryota</taxon>
        <taxon>Metazoa</taxon>
        <taxon>Ecdysozoa</taxon>
        <taxon>Arthropoda</taxon>
        <taxon>Hexapoda</taxon>
        <taxon>Insecta</taxon>
        <taxon>Pterygota</taxon>
        <taxon>Neoptera</taxon>
        <taxon>Endopterygota</taxon>
        <taxon>Hymenoptera</taxon>
        <taxon>Apocrita</taxon>
        <taxon>Aculeata</taxon>
        <taxon>Formicoidea</taxon>
        <taxon>Formicidae</taxon>
        <taxon>Ponerinae</taxon>
        <taxon>Ponerini</taxon>
        <taxon>Harpegnathos</taxon>
    </lineage>
</organism>
<dbReference type="EMBL" id="GL447255">
    <property type="protein sequence ID" value="EFN86721.1"/>
    <property type="molecule type" value="Genomic_DNA"/>
</dbReference>
<dbReference type="InParanoid" id="E2BC45"/>
<evidence type="ECO:0000313" key="1">
    <source>
        <dbReference type="EMBL" id="EFN86721.1"/>
    </source>
</evidence>
<keyword evidence="2" id="KW-1185">Reference proteome</keyword>